<reference evidence="1 2" key="1">
    <citation type="journal article" date="2018" name="Sci. Rep.">
        <title>Genomic signatures of local adaptation to the degree of environmental predictability in rotifers.</title>
        <authorList>
            <person name="Franch-Gras L."/>
            <person name="Hahn C."/>
            <person name="Garcia-Roger E.M."/>
            <person name="Carmona M.J."/>
            <person name="Serra M."/>
            <person name="Gomez A."/>
        </authorList>
    </citation>
    <scope>NUCLEOTIDE SEQUENCE [LARGE SCALE GENOMIC DNA]</scope>
    <source>
        <strain evidence="1">HYR1</strain>
    </source>
</reference>
<dbReference type="Proteomes" id="UP000276133">
    <property type="component" value="Unassembled WGS sequence"/>
</dbReference>
<name>A0A3M7RWM2_BRAPC</name>
<keyword evidence="2" id="KW-1185">Reference proteome</keyword>
<proteinExistence type="predicted"/>
<protein>
    <submittedName>
        <fullName evidence="1">Uncharacterized protein</fullName>
    </submittedName>
</protein>
<comment type="caution">
    <text evidence="1">The sequence shown here is derived from an EMBL/GenBank/DDBJ whole genome shotgun (WGS) entry which is preliminary data.</text>
</comment>
<sequence>GYVYLFIFNNLIIGNKNKACFSLFRYENYTVLLLKTQNWLNNVILLILREFPEKSFFCRKHFGTENFMCIIFATFSPL</sequence>
<dbReference type="AlphaFoldDB" id="A0A3M7RWM2"/>
<evidence type="ECO:0000313" key="1">
    <source>
        <dbReference type="EMBL" id="RNA27707.1"/>
    </source>
</evidence>
<evidence type="ECO:0000313" key="2">
    <source>
        <dbReference type="Proteomes" id="UP000276133"/>
    </source>
</evidence>
<dbReference type="EMBL" id="REGN01002503">
    <property type="protein sequence ID" value="RNA27707.1"/>
    <property type="molecule type" value="Genomic_DNA"/>
</dbReference>
<accession>A0A3M7RWM2</accession>
<gene>
    <name evidence="1" type="ORF">BpHYR1_018260</name>
</gene>
<feature type="non-terminal residue" evidence="1">
    <location>
        <position position="1"/>
    </location>
</feature>
<organism evidence="1 2">
    <name type="scientific">Brachionus plicatilis</name>
    <name type="common">Marine rotifer</name>
    <name type="synonym">Brachionus muelleri</name>
    <dbReference type="NCBI Taxonomy" id="10195"/>
    <lineage>
        <taxon>Eukaryota</taxon>
        <taxon>Metazoa</taxon>
        <taxon>Spiralia</taxon>
        <taxon>Gnathifera</taxon>
        <taxon>Rotifera</taxon>
        <taxon>Eurotatoria</taxon>
        <taxon>Monogononta</taxon>
        <taxon>Pseudotrocha</taxon>
        <taxon>Ploima</taxon>
        <taxon>Brachionidae</taxon>
        <taxon>Brachionus</taxon>
    </lineage>
</organism>